<evidence type="ECO:0000313" key="1">
    <source>
        <dbReference type="EMBL" id="QHU04527.1"/>
    </source>
</evidence>
<reference evidence="1" key="1">
    <citation type="journal article" date="2020" name="Nature">
        <title>Giant virus diversity and host interactions through global metagenomics.</title>
        <authorList>
            <person name="Schulz F."/>
            <person name="Roux S."/>
            <person name="Paez-Espino D."/>
            <person name="Jungbluth S."/>
            <person name="Walsh D.A."/>
            <person name="Denef V.J."/>
            <person name="McMahon K.D."/>
            <person name="Konstantinidis K.T."/>
            <person name="Eloe-Fadrosh E.A."/>
            <person name="Kyrpides N.C."/>
            <person name="Woyke T."/>
        </authorList>
    </citation>
    <scope>NUCLEOTIDE SEQUENCE</scope>
    <source>
        <strain evidence="1">GVMAG-M-3300027708-51</strain>
    </source>
</reference>
<accession>A0A6C0JJA4</accession>
<organism evidence="1">
    <name type="scientific">viral metagenome</name>
    <dbReference type="NCBI Taxonomy" id="1070528"/>
    <lineage>
        <taxon>unclassified sequences</taxon>
        <taxon>metagenomes</taxon>
        <taxon>organismal metagenomes</taxon>
    </lineage>
</organism>
<name>A0A6C0JJA4_9ZZZZ</name>
<dbReference type="EMBL" id="MN740401">
    <property type="protein sequence ID" value="QHU04527.1"/>
    <property type="molecule type" value="Genomic_DNA"/>
</dbReference>
<proteinExistence type="predicted"/>
<dbReference type="AlphaFoldDB" id="A0A6C0JJA4"/>
<sequence length="45" mass="5594">MKTRRVFKKKRLMSRAYCKKTPCKRMGFTQKASCRPYKNCYTRRR</sequence>
<protein>
    <submittedName>
        <fullName evidence="1">Uncharacterized protein</fullName>
    </submittedName>
</protein>